<reference evidence="1 2" key="1">
    <citation type="journal article" date="2017" name="Gigascience">
        <title>Draft genome of the honey bee ectoparasitic mite, Tropilaelaps mercedesae, is shaped by the parasitic life history.</title>
        <authorList>
            <person name="Dong X."/>
            <person name="Armstrong S.D."/>
            <person name="Xia D."/>
            <person name="Makepeace B.L."/>
            <person name="Darby A.C."/>
            <person name="Kadowaki T."/>
        </authorList>
    </citation>
    <scope>NUCLEOTIDE SEQUENCE [LARGE SCALE GENOMIC DNA]</scope>
    <source>
        <strain evidence="1">Wuxi-XJTLU</strain>
    </source>
</reference>
<comment type="caution">
    <text evidence="1">The sequence shown here is derived from an EMBL/GenBank/DDBJ whole genome shotgun (WGS) entry which is preliminary data.</text>
</comment>
<organism evidence="1 2">
    <name type="scientific">Tropilaelaps mercedesae</name>
    <dbReference type="NCBI Taxonomy" id="418985"/>
    <lineage>
        <taxon>Eukaryota</taxon>
        <taxon>Metazoa</taxon>
        <taxon>Ecdysozoa</taxon>
        <taxon>Arthropoda</taxon>
        <taxon>Chelicerata</taxon>
        <taxon>Arachnida</taxon>
        <taxon>Acari</taxon>
        <taxon>Parasitiformes</taxon>
        <taxon>Mesostigmata</taxon>
        <taxon>Gamasina</taxon>
        <taxon>Dermanyssoidea</taxon>
        <taxon>Laelapidae</taxon>
        <taxon>Tropilaelaps</taxon>
    </lineage>
</organism>
<keyword evidence="1" id="KW-0687">Ribonucleoprotein</keyword>
<keyword evidence="2" id="KW-1185">Reference proteome</keyword>
<keyword evidence="1" id="KW-0689">Ribosomal protein</keyword>
<dbReference type="EMBL" id="MNPL01009565">
    <property type="protein sequence ID" value="OQR73648.1"/>
    <property type="molecule type" value="Genomic_DNA"/>
</dbReference>
<dbReference type="AlphaFoldDB" id="A0A1V9XJX0"/>
<dbReference type="OrthoDB" id="283424at2759"/>
<dbReference type="STRING" id="418985.A0A1V9XJX0"/>
<protein>
    <submittedName>
        <fullName evidence="1">28S ribosomal protein S35</fullName>
    </submittedName>
</protein>
<dbReference type="InParanoid" id="A0A1V9XJX0"/>
<name>A0A1V9XJX0_9ACAR</name>
<gene>
    <name evidence="1" type="ORF">BIW11_09605</name>
</gene>
<sequence length="98" mass="11315">MYVLTALFHESWVTEPWELTEMQDSDLPEFTFKESRSEKYINDYIARAKDASKELLPDYAESLTKLKNEGENSYNLDAYKVAVCKLMKLQPPQATAVS</sequence>
<evidence type="ECO:0000313" key="1">
    <source>
        <dbReference type="EMBL" id="OQR73648.1"/>
    </source>
</evidence>
<dbReference type="Proteomes" id="UP000192247">
    <property type="component" value="Unassembled WGS sequence"/>
</dbReference>
<proteinExistence type="predicted"/>
<accession>A0A1V9XJX0</accession>
<dbReference type="GO" id="GO:0005840">
    <property type="term" value="C:ribosome"/>
    <property type="evidence" value="ECO:0007669"/>
    <property type="project" value="UniProtKB-KW"/>
</dbReference>
<evidence type="ECO:0000313" key="2">
    <source>
        <dbReference type="Proteomes" id="UP000192247"/>
    </source>
</evidence>